<keyword evidence="4" id="KW-1185">Reference proteome</keyword>
<feature type="region of interest" description="Disordered" evidence="1">
    <location>
        <begin position="73"/>
        <end position="105"/>
    </location>
</feature>
<evidence type="ECO:0000256" key="2">
    <source>
        <dbReference type="SAM" id="Phobius"/>
    </source>
</evidence>
<dbReference type="InterPro" id="IPR019198">
    <property type="entry name" value="Beta_propeller_containing"/>
</dbReference>
<sequence>MMKSMSYNEVGLQLELEDVEAGKNQSGNSKAANRTKGIKSYIMGICLVLSIVLVIALGVYLICNRVHNESDAAASASGHRRMDTSPTASARKQHSYVSSPNDPIPTSLRLIDDPLIMEGYPAGEEGCQALIDDIYNASAILANKIILSNAQQGQGGRGGTYLSSDSESMVRSSSSQSKMRITESSFDANNQETDVDEADIMKSDSKHVFTAYGDMLVVWDVKSGLEMSLTKLPKRNVLSWPDGGYCDHDRKARITGLLLDAASKRLVVIASGYSHRYRYDYDGPKPVLGGIDDTRVFLYDLSSLPDDGSELPLLSTEKMNGVYKSARMVDGVAHVVRMSTINHYEHISSRLSRQRREYSSDTREIYIAHAKSNAEQWLLRGFAKQLTEELRGGSGSGDCSAVTRLALYVSGDDLGDDYPSSVISNGNIIQSYVQISSFPIATPKNEKGSVDLNPSLSSSIFPSTNIEVYSSKNVLVVAGRGYHFARGRRTFAESTYFLSFRLDASSPSPAGLANSPGYLLNQFAMDEYEGYFRVATTERAKWGCIKSPRRNSPCKWKMVSDSKSRLSVFKFPSTATGKMELIKVVDNLGVREEIKSVRFFDTKAFLVTFRTTDPLYSIDLTNPEYPTIADELKNISGYSSYLHPVPNGRLLAIGKEANETTGEVSGFQITLFNITNLQDVQLLQRHTIQVKWASRSSAESDHLAFRYLPESQLLILPISIRYDYWRTREEEKIEPFDGFQVFSVTDDNIEPRFNISMTTPSEMKSGCWYSAYLPARSMVFDGNVTVAKGHGYSSYDLTTETLRWRHNLDFNLRGEQCSNYW</sequence>
<evidence type="ECO:0000256" key="1">
    <source>
        <dbReference type="SAM" id="MobiDB-lite"/>
    </source>
</evidence>
<name>A0AAD8XU70_9STRA</name>
<accession>A0AAD8XU70</accession>
<dbReference type="EMBL" id="JATAAI010000049">
    <property type="protein sequence ID" value="KAK1733426.1"/>
    <property type="molecule type" value="Genomic_DNA"/>
</dbReference>
<dbReference type="Pfam" id="PF09826">
    <property type="entry name" value="Beta_propel"/>
    <property type="match status" value="1"/>
</dbReference>
<evidence type="ECO:0000313" key="3">
    <source>
        <dbReference type="EMBL" id="KAK1733426.1"/>
    </source>
</evidence>
<feature type="transmembrane region" description="Helical" evidence="2">
    <location>
        <begin position="40"/>
        <end position="62"/>
    </location>
</feature>
<proteinExistence type="predicted"/>
<organism evidence="3 4">
    <name type="scientific">Skeletonema marinoi</name>
    <dbReference type="NCBI Taxonomy" id="267567"/>
    <lineage>
        <taxon>Eukaryota</taxon>
        <taxon>Sar</taxon>
        <taxon>Stramenopiles</taxon>
        <taxon>Ochrophyta</taxon>
        <taxon>Bacillariophyta</taxon>
        <taxon>Coscinodiscophyceae</taxon>
        <taxon>Thalassiosirophycidae</taxon>
        <taxon>Thalassiosirales</taxon>
        <taxon>Skeletonemataceae</taxon>
        <taxon>Skeletonema</taxon>
        <taxon>Skeletonema marinoi-dohrnii complex</taxon>
    </lineage>
</organism>
<dbReference type="Proteomes" id="UP001224775">
    <property type="component" value="Unassembled WGS sequence"/>
</dbReference>
<protein>
    <submittedName>
        <fullName evidence="3">Beta propeller domain-containing protein</fullName>
    </submittedName>
</protein>
<keyword evidence="2" id="KW-1133">Transmembrane helix</keyword>
<dbReference type="AlphaFoldDB" id="A0AAD8XU70"/>
<comment type="caution">
    <text evidence="3">The sequence shown here is derived from an EMBL/GenBank/DDBJ whole genome shotgun (WGS) entry which is preliminary data.</text>
</comment>
<keyword evidence="2" id="KW-0472">Membrane</keyword>
<feature type="compositionally biased region" description="Low complexity" evidence="1">
    <location>
        <begin position="163"/>
        <end position="177"/>
    </location>
</feature>
<evidence type="ECO:0000313" key="4">
    <source>
        <dbReference type="Proteomes" id="UP001224775"/>
    </source>
</evidence>
<keyword evidence="2" id="KW-0812">Transmembrane</keyword>
<reference evidence="3" key="1">
    <citation type="submission" date="2023-06" db="EMBL/GenBank/DDBJ databases">
        <title>Survivors Of The Sea: Transcriptome response of Skeletonema marinoi to long-term dormancy.</title>
        <authorList>
            <person name="Pinder M.I.M."/>
            <person name="Kourtchenko O."/>
            <person name="Robertson E.K."/>
            <person name="Larsson T."/>
            <person name="Maumus F."/>
            <person name="Osuna-Cruz C.M."/>
            <person name="Vancaester E."/>
            <person name="Stenow R."/>
            <person name="Vandepoele K."/>
            <person name="Ploug H."/>
            <person name="Bruchert V."/>
            <person name="Godhe A."/>
            <person name="Topel M."/>
        </authorList>
    </citation>
    <scope>NUCLEOTIDE SEQUENCE</scope>
    <source>
        <strain evidence="3">R05AC</strain>
    </source>
</reference>
<gene>
    <name evidence="3" type="ORF">QTG54_015841</name>
</gene>
<dbReference type="SUPFAM" id="SSF82171">
    <property type="entry name" value="DPP6 N-terminal domain-like"/>
    <property type="match status" value="1"/>
</dbReference>
<feature type="region of interest" description="Disordered" evidence="1">
    <location>
        <begin position="152"/>
        <end position="183"/>
    </location>
</feature>
<feature type="compositionally biased region" description="Polar residues" evidence="1">
    <location>
        <begin position="84"/>
        <end position="101"/>
    </location>
</feature>